<reference evidence="4 6" key="1">
    <citation type="submission" date="2015-09" db="EMBL/GenBank/DDBJ databases">
        <authorList>
            <consortium name="Pathogen Informatics"/>
        </authorList>
    </citation>
    <scope>NUCLEOTIDE SEQUENCE [LARGE SCALE GENOMIC DNA]</scope>
    <source>
        <strain evidence="4 6">2789STDY5834939</strain>
    </source>
</reference>
<evidence type="ECO:0000256" key="1">
    <source>
        <dbReference type="ARBA" id="ARBA00022630"/>
    </source>
</evidence>
<proteinExistence type="predicted"/>
<dbReference type="EMBL" id="CZBE01000011">
    <property type="protein sequence ID" value="CUP74062.1"/>
    <property type="molecule type" value="Genomic_DNA"/>
</dbReference>
<dbReference type="Gene3D" id="3.40.50.360">
    <property type="match status" value="1"/>
</dbReference>
<evidence type="ECO:0000313" key="6">
    <source>
        <dbReference type="Proteomes" id="UP000095765"/>
    </source>
</evidence>
<dbReference type="GO" id="GO:0016491">
    <property type="term" value="F:oxidoreductase activity"/>
    <property type="evidence" value="ECO:0007669"/>
    <property type="project" value="InterPro"/>
</dbReference>
<keyword evidence="1" id="KW-0285">Flavoprotein</keyword>
<keyword evidence="2" id="KW-0288">FMN</keyword>
<name>A0A174QLB9_9FIRM</name>
<organism evidence="4 6">
    <name type="scientific">Anaerotruncus colihominis</name>
    <dbReference type="NCBI Taxonomy" id="169435"/>
    <lineage>
        <taxon>Bacteria</taxon>
        <taxon>Bacillati</taxon>
        <taxon>Bacillota</taxon>
        <taxon>Clostridia</taxon>
        <taxon>Eubacteriales</taxon>
        <taxon>Oscillospiraceae</taxon>
        <taxon>Anaerotruncus</taxon>
    </lineage>
</organism>
<evidence type="ECO:0000313" key="5">
    <source>
        <dbReference type="EMBL" id="RGE69568.1"/>
    </source>
</evidence>
<evidence type="ECO:0000256" key="2">
    <source>
        <dbReference type="ARBA" id="ARBA00022643"/>
    </source>
</evidence>
<dbReference type="AlphaFoldDB" id="A0A174QLB9"/>
<dbReference type="OrthoDB" id="9790975at2"/>
<dbReference type="Proteomes" id="UP000260828">
    <property type="component" value="Unassembled WGS sequence"/>
</dbReference>
<dbReference type="PANTHER" id="PTHR43278:SF4">
    <property type="entry name" value="NAD(P)H-DEPENDENT FMN-CONTAINING OXIDOREDUCTASE YWQN-RELATED"/>
    <property type="match status" value="1"/>
</dbReference>
<accession>A0A174QLB9</accession>
<dbReference type="EMBL" id="QVME01000001">
    <property type="protein sequence ID" value="RGE69568.1"/>
    <property type="molecule type" value="Genomic_DNA"/>
</dbReference>
<evidence type="ECO:0000259" key="3">
    <source>
        <dbReference type="Pfam" id="PF03358"/>
    </source>
</evidence>
<dbReference type="SUPFAM" id="SSF52218">
    <property type="entry name" value="Flavoproteins"/>
    <property type="match status" value="1"/>
</dbReference>
<reference evidence="5 7" key="2">
    <citation type="submission" date="2018-08" db="EMBL/GenBank/DDBJ databases">
        <title>A genome reference for cultivated species of the human gut microbiota.</title>
        <authorList>
            <person name="Zou Y."/>
            <person name="Xue W."/>
            <person name="Luo G."/>
        </authorList>
    </citation>
    <scope>NUCLEOTIDE SEQUENCE [LARGE SCALE GENOMIC DNA]</scope>
    <source>
        <strain evidence="5 7">TF05-12AC</strain>
    </source>
</reference>
<dbReference type="InterPro" id="IPR051796">
    <property type="entry name" value="ISF_SsuE-like"/>
</dbReference>
<gene>
    <name evidence="5" type="ORF">DXC40_00380</name>
    <name evidence="4" type="ORF">ERS852551_01777</name>
</gene>
<dbReference type="RefSeq" id="WP_055245022.1">
    <property type="nucleotide sequence ID" value="NZ_CABIWA010000013.1"/>
</dbReference>
<dbReference type="InterPro" id="IPR005025">
    <property type="entry name" value="FMN_Rdtase-like_dom"/>
</dbReference>
<dbReference type="Pfam" id="PF03358">
    <property type="entry name" value="FMN_red"/>
    <property type="match status" value="1"/>
</dbReference>
<feature type="domain" description="NADPH-dependent FMN reductase-like" evidence="3">
    <location>
        <begin position="1"/>
        <end position="153"/>
    </location>
</feature>
<evidence type="ECO:0000313" key="4">
    <source>
        <dbReference type="EMBL" id="CUP74062.1"/>
    </source>
</evidence>
<dbReference type="InterPro" id="IPR029039">
    <property type="entry name" value="Flavoprotein-like_sf"/>
</dbReference>
<dbReference type="PANTHER" id="PTHR43278">
    <property type="entry name" value="NAD(P)H-DEPENDENT FMN-CONTAINING OXIDOREDUCTASE YWQN-RELATED"/>
    <property type="match status" value="1"/>
</dbReference>
<protein>
    <submittedName>
        <fullName evidence="4">Cd1</fullName>
    </submittedName>
    <submittedName>
        <fullName evidence="5">Flavodoxin family protein</fullName>
    </submittedName>
</protein>
<evidence type="ECO:0000313" key="7">
    <source>
        <dbReference type="Proteomes" id="UP000260828"/>
    </source>
</evidence>
<dbReference type="Proteomes" id="UP000095765">
    <property type="component" value="Unassembled WGS sequence"/>
</dbReference>
<sequence length="208" mass="22766">MKVLLFNGSPERANGCTYLALAEIAKTLEADGIGTETLSVGSQPVWDCIGCNHCQSAGLCVFEEDVVNTWIKKAREADGFVFGSPVYFAHPSGHLLSVMDRMFMAGRDAFAHKSAAAVVTARRAGTTASLDAIQKHFTDAEMPIVSSTYWNMVFGPAPELVDRDQEGLQTMRNLARNMAWMLQCIQLGKEHGVTPPVAETAHWTNFNR</sequence>